<proteinExistence type="predicted"/>
<dbReference type="InterPro" id="IPR050822">
    <property type="entry name" value="Cerebellin_Synaptic_Org"/>
</dbReference>
<evidence type="ECO:0000256" key="1">
    <source>
        <dbReference type="ARBA" id="ARBA00004613"/>
    </source>
</evidence>
<dbReference type="GO" id="GO:0005576">
    <property type="term" value="C:extracellular region"/>
    <property type="evidence" value="ECO:0007669"/>
    <property type="project" value="UniProtKB-SubCell"/>
</dbReference>
<evidence type="ECO:0000313" key="4">
    <source>
        <dbReference type="EMBL" id="EKC22807.1"/>
    </source>
</evidence>
<name>K1PFX7_MAGGI</name>
<keyword evidence="3" id="KW-0732">Signal</keyword>
<dbReference type="SUPFAM" id="SSF49842">
    <property type="entry name" value="TNF-like"/>
    <property type="match status" value="2"/>
</dbReference>
<accession>K1PFX7</accession>
<dbReference type="PANTHER" id="PTHR22923:SF116">
    <property type="entry name" value="C1Q DOMAIN-CONTAINING PROTEIN"/>
    <property type="match status" value="1"/>
</dbReference>
<dbReference type="Gene3D" id="2.60.120.40">
    <property type="match status" value="2"/>
</dbReference>
<evidence type="ECO:0000256" key="3">
    <source>
        <dbReference type="ARBA" id="ARBA00022729"/>
    </source>
</evidence>
<dbReference type="PRINTS" id="PR00007">
    <property type="entry name" value="COMPLEMNTC1Q"/>
</dbReference>
<dbReference type="InterPro" id="IPR008983">
    <property type="entry name" value="Tumour_necrosis_fac-like_dom"/>
</dbReference>
<dbReference type="InParanoid" id="K1PFX7"/>
<reference evidence="4" key="1">
    <citation type="journal article" date="2012" name="Nature">
        <title>The oyster genome reveals stress adaptation and complexity of shell formation.</title>
        <authorList>
            <person name="Zhang G."/>
            <person name="Fang X."/>
            <person name="Guo X."/>
            <person name="Li L."/>
            <person name="Luo R."/>
            <person name="Xu F."/>
            <person name="Yang P."/>
            <person name="Zhang L."/>
            <person name="Wang X."/>
            <person name="Qi H."/>
            <person name="Xiong Z."/>
            <person name="Que H."/>
            <person name="Xie Y."/>
            <person name="Holland P.W."/>
            <person name="Paps J."/>
            <person name="Zhu Y."/>
            <person name="Wu F."/>
            <person name="Chen Y."/>
            <person name="Wang J."/>
            <person name="Peng C."/>
            <person name="Meng J."/>
            <person name="Yang L."/>
            <person name="Liu J."/>
            <person name="Wen B."/>
            <person name="Zhang N."/>
            <person name="Huang Z."/>
            <person name="Zhu Q."/>
            <person name="Feng Y."/>
            <person name="Mount A."/>
            <person name="Hedgecock D."/>
            <person name="Xu Z."/>
            <person name="Liu Y."/>
            <person name="Domazet-Loso T."/>
            <person name="Du Y."/>
            <person name="Sun X."/>
            <person name="Zhang S."/>
            <person name="Liu B."/>
            <person name="Cheng P."/>
            <person name="Jiang X."/>
            <person name="Li J."/>
            <person name="Fan D."/>
            <person name="Wang W."/>
            <person name="Fu W."/>
            <person name="Wang T."/>
            <person name="Wang B."/>
            <person name="Zhang J."/>
            <person name="Peng Z."/>
            <person name="Li Y."/>
            <person name="Li N."/>
            <person name="Wang J."/>
            <person name="Chen M."/>
            <person name="He Y."/>
            <person name="Tan F."/>
            <person name="Song X."/>
            <person name="Zheng Q."/>
            <person name="Huang R."/>
            <person name="Yang H."/>
            <person name="Du X."/>
            <person name="Chen L."/>
            <person name="Yang M."/>
            <person name="Gaffney P.M."/>
            <person name="Wang S."/>
            <person name="Luo L."/>
            <person name="She Z."/>
            <person name="Ming Y."/>
            <person name="Huang W."/>
            <person name="Zhang S."/>
            <person name="Huang B."/>
            <person name="Zhang Y."/>
            <person name="Qu T."/>
            <person name="Ni P."/>
            <person name="Miao G."/>
            <person name="Wang J."/>
            <person name="Wang Q."/>
            <person name="Steinberg C.E."/>
            <person name="Wang H."/>
            <person name="Li N."/>
            <person name="Qian L."/>
            <person name="Zhang G."/>
            <person name="Li Y."/>
            <person name="Yang H."/>
            <person name="Liu X."/>
            <person name="Wang J."/>
            <person name="Yin Y."/>
            <person name="Wang J."/>
        </authorList>
    </citation>
    <scope>NUCLEOTIDE SEQUENCE [LARGE SCALE GENOMIC DNA]</scope>
    <source>
        <strain evidence="4">05x7-T-G4-1.051#20</strain>
    </source>
</reference>
<dbReference type="EMBL" id="JH817245">
    <property type="protein sequence ID" value="EKC22807.1"/>
    <property type="molecule type" value="Genomic_DNA"/>
</dbReference>
<dbReference type="AlphaFoldDB" id="K1PFX7"/>
<dbReference type="InterPro" id="IPR001073">
    <property type="entry name" value="C1q_dom"/>
</dbReference>
<evidence type="ECO:0000256" key="2">
    <source>
        <dbReference type="ARBA" id="ARBA00022525"/>
    </source>
</evidence>
<gene>
    <name evidence="4" type="ORF">CGI_10001455</name>
</gene>
<dbReference type="Pfam" id="PF00386">
    <property type="entry name" value="C1q"/>
    <property type="match status" value="2"/>
</dbReference>
<dbReference type="SMART" id="SM00110">
    <property type="entry name" value="C1Q"/>
    <property type="match status" value="1"/>
</dbReference>
<sequence length="237" mass="26374">MITIQCGWCDKVSPKPGLKLFREDYKSVEETCLAVGFVRSNCRKDIRTNYRVVAFDVRLKEDKRNLADKARVVFETIDLNEGLGYNASTGIFTAPSGGIYVFDWTTLAWTGQNAFTSLVVNNQNLATKARVVFETVDLNEGLGYNASTGIFTAPSGGIYVFDWTTLTILGQAAYTSLVVNDQFKSWNHCHDGISKTYLPCSKLTIVKLKQGDKVWIGVYTGPANINNHYTSFSGYKL</sequence>
<organism evidence="4">
    <name type="scientific">Magallana gigas</name>
    <name type="common">Pacific oyster</name>
    <name type="synonym">Crassostrea gigas</name>
    <dbReference type="NCBI Taxonomy" id="29159"/>
    <lineage>
        <taxon>Eukaryota</taxon>
        <taxon>Metazoa</taxon>
        <taxon>Spiralia</taxon>
        <taxon>Lophotrochozoa</taxon>
        <taxon>Mollusca</taxon>
        <taxon>Bivalvia</taxon>
        <taxon>Autobranchia</taxon>
        <taxon>Pteriomorphia</taxon>
        <taxon>Ostreida</taxon>
        <taxon>Ostreoidea</taxon>
        <taxon>Ostreidae</taxon>
        <taxon>Magallana</taxon>
    </lineage>
</organism>
<dbReference type="PROSITE" id="PS50871">
    <property type="entry name" value="C1Q"/>
    <property type="match status" value="1"/>
</dbReference>
<comment type="subcellular location">
    <subcellularLocation>
        <location evidence="1">Secreted</location>
    </subcellularLocation>
</comment>
<dbReference type="HOGENOM" id="CLU_1171622_0_0_1"/>
<protein>
    <submittedName>
        <fullName evidence="4">Uncharacterized protein</fullName>
    </submittedName>
</protein>
<keyword evidence="2" id="KW-0964">Secreted</keyword>
<dbReference type="PANTHER" id="PTHR22923">
    <property type="entry name" value="CEREBELLIN-RELATED"/>
    <property type="match status" value="1"/>
</dbReference>